<feature type="region of interest" description="Disordered" evidence="2">
    <location>
        <begin position="178"/>
        <end position="197"/>
    </location>
</feature>
<evidence type="ECO:0000313" key="3">
    <source>
        <dbReference type="EMBL" id="KAK2973097.1"/>
    </source>
</evidence>
<dbReference type="Proteomes" id="UP001187471">
    <property type="component" value="Unassembled WGS sequence"/>
</dbReference>
<evidence type="ECO:0000256" key="1">
    <source>
        <dbReference type="SAM" id="Coils"/>
    </source>
</evidence>
<feature type="coiled-coil region" evidence="1">
    <location>
        <begin position="549"/>
        <end position="664"/>
    </location>
</feature>
<keyword evidence="1" id="KW-0175">Coiled coil</keyword>
<evidence type="ECO:0000313" key="4">
    <source>
        <dbReference type="Proteomes" id="UP001187471"/>
    </source>
</evidence>
<comment type="caution">
    <text evidence="3">The sequence shown here is derived from an EMBL/GenBank/DDBJ whole genome shotgun (WGS) entry which is preliminary data.</text>
</comment>
<reference evidence="3" key="1">
    <citation type="submission" date="2022-12" db="EMBL/GenBank/DDBJ databases">
        <title>Draft genome assemblies for two species of Escallonia (Escalloniales).</title>
        <authorList>
            <person name="Chanderbali A."/>
            <person name="Dervinis C."/>
            <person name="Anghel I."/>
            <person name="Soltis D."/>
            <person name="Soltis P."/>
            <person name="Zapata F."/>
        </authorList>
    </citation>
    <scope>NUCLEOTIDE SEQUENCE</scope>
    <source>
        <strain evidence="3">UCBG92.1500</strain>
        <tissue evidence="3">Leaf</tissue>
    </source>
</reference>
<sequence>MFKSWKREKNKIKVVFRLQFQATQVPQLTGTALMISLVPANVGKPTVRLPKAAILEGICSWGDPGSLRAGFVGEVSVDFADHAEATTPLTVSLPLNNFSSGIILHDEIFNQITSQDAEHDSNSRDRRLEMTPARQDFMTLRWNSMPQKKTVDTKEHLHRRSNTAMSVGSVLDGSIGGLTSSPEENIPRGRLPESDSSTEVLRSEITMLRRQAEMTELELQSLRKQIVKESKRGQDLSRRSVSLKEERDALRTECERLESSHKCIDYAEISNEVQPENENLKLPLEEKLQELKHEKALSKRLRSKLHRTEDSNSEMILAVKDLEQMLKQKGIEISYLSSKIKAGEAAVDAYRCKIGHDKDEQAQEELTKNRDLCSEVQVSTKDKEEVNMQMEQLVQDYEVLKQENHDIASKLEQNNIEQTKIKKEYLESLASIKELRLQVGRLEEEIKKQAMEFSESLDTINELETQVKCLEKELEKQAHNFEDDLEALMQTKVEQEQRAIRAEEALRKIKWSNANAAERLQEDFSRLSLEMASKFDENEKLAMTAVAEANDLRRQKSVLEGMLQKANEEFELKKDQYERSVRELLNQTDLQGKQIEQMSLQLDEKRTQVKNLREVQEENRKVFSNEIQKLKVDIERLNTKTNSNTEEAEQKEKWMDKVEEFKERPQLETKLASAIEEVSQENSTAMRAVKIETGKIVESLESEVETLRLQHNELKHHLLEIDLEKENLRKPVFILEGDLQQKDVTITSLQTKLESESNRDTHSIDDESAPIHYRDKNAVSLTEKVRSLEEDRPARRVSVTASKHEGSRKIRENASNQEMTTEEGMLKQNESVKVPVERETETMTEEELRVPIFGTNDSCDFTKLVSEVASLQARNNQMDSELKEMQEKYSEISLKFAEVEEIQASEQELTSAAVGKVRRLLVSNDNFLAALKIPEAGSRLFSGTKGEKPADFATG</sequence>
<dbReference type="AlphaFoldDB" id="A0AA88UFC4"/>
<dbReference type="EMBL" id="JAVXUO010002454">
    <property type="protein sequence ID" value="KAK2973097.1"/>
    <property type="molecule type" value="Genomic_DNA"/>
</dbReference>
<feature type="coiled-coil region" evidence="1">
    <location>
        <begin position="205"/>
        <end position="260"/>
    </location>
</feature>
<feature type="coiled-coil region" evidence="1">
    <location>
        <begin position="868"/>
        <end position="902"/>
    </location>
</feature>
<gene>
    <name evidence="3" type="ORF">RJ640_023027</name>
</gene>
<keyword evidence="4" id="KW-1185">Reference proteome</keyword>
<feature type="compositionally biased region" description="Basic and acidic residues" evidence="2">
    <location>
        <begin position="802"/>
        <end position="812"/>
    </location>
</feature>
<protein>
    <recommendedName>
        <fullName evidence="5">C2 NT-type domain-containing protein</fullName>
    </recommendedName>
</protein>
<dbReference type="PANTHER" id="PTHR34452:SF14">
    <property type="entry name" value="MYOSIN HEAVY CHAIN, MUSCLE"/>
    <property type="match status" value="1"/>
</dbReference>
<accession>A0AA88UFC4</accession>
<feature type="region of interest" description="Disordered" evidence="2">
    <location>
        <begin position="786"/>
        <end position="843"/>
    </location>
</feature>
<name>A0AA88UFC4_9ASTE</name>
<evidence type="ECO:0008006" key="5">
    <source>
        <dbReference type="Google" id="ProtNLM"/>
    </source>
</evidence>
<organism evidence="3 4">
    <name type="scientific">Escallonia rubra</name>
    <dbReference type="NCBI Taxonomy" id="112253"/>
    <lineage>
        <taxon>Eukaryota</taxon>
        <taxon>Viridiplantae</taxon>
        <taxon>Streptophyta</taxon>
        <taxon>Embryophyta</taxon>
        <taxon>Tracheophyta</taxon>
        <taxon>Spermatophyta</taxon>
        <taxon>Magnoliopsida</taxon>
        <taxon>eudicotyledons</taxon>
        <taxon>Gunneridae</taxon>
        <taxon>Pentapetalae</taxon>
        <taxon>asterids</taxon>
        <taxon>campanulids</taxon>
        <taxon>Escalloniales</taxon>
        <taxon>Escalloniaceae</taxon>
        <taxon>Escallonia</taxon>
    </lineage>
</organism>
<evidence type="ECO:0000256" key="2">
    <source>
        <dbReference type="SAM" id="MobiDB-lite"/>
    </source>
</evidence>
<feature type="coiled-coil region" evidence="1">
    <location>
        <begin position="383"/>
        <end position="505"/>
    </location>
</feature>
<proteinExistence type="predicted"/>
<dbReference type="PANTHER" id="PTHR34452">
    <property type="entry name" value="MYOSIN HEAVY CHAIN-RELATED PROTEIN"/>
    <property type="match status" value="1"/>
</dbReference>